<keyword evidence="1" id="KW-0472">Membrane</keyword>
<feature type="transmembrane region" description="Helical" evidence="1">
    <location>
        <begin position="12"/>
        <end position="32"/>
    </location>
</feature>
<evidence type="ECO:0000313" key="3">
    <source>
        <dbReference type="Proteomes" id="UP000092445"/>
    </source>
</evidence>
<organism evidence="2 3">
    <name type="scientific">Glossina pallidipes</name>
    <name type="common">Tsetse fly</name>
    <dbReference type="NCBI Taxonomy" id="7398"/>
    <lineage>
        <taxon>Eukaryota</taxon>
        <taxon>Metazoa</taxon>
        <taxon>Ecdysozoa</taxon>
        <taxon>Arthropoda</taxon>
        <taxon>Hexapoda</taxon>
        <taxon>Insecta</taxon>
        <taxon>Pterygota</taxon>
        <taxon>Neoptera</taxon>
        <taxon>Endopterygota</taxon>
        <taxon>Diptera</taxon>
        <taxon>Brachycera</taxon>
        <taxon>Muscomorpha</taxon>
        <taxon>Hippoboscoidea</taxon>
        <taxon>Glossinidae</taxon>
        <taxon>Glossina</taxon>
    </lineage>
</organism>
<accession>A0A1A9ZUC8</accession>
<reference evidence="3" key="1">
    <citation type="submission" date="2014-03" db="EMBL/GenBank/DDBJ databases">
        <authorList>
            <person name="Aksoy S."/>
            <person name="Warren W."/>
            <person name="Wilson R.K."/>
        </authorList>
    </citation>
    <scope>NUCLEOTIDE SEQUENCE [LARGE SCALE GENOMIC DNA]</scope>
    <source>
        <strain evidence="3">IAEA</strain>
    </source>
</reference>
<dbReference type="VEuPathDB" id="VectorBase:GPAI025335"/>
<reference evidence="2" key="2">
    <citation type="submission" date="2020-05" db="UniProtKB">
        <authorList>
            <consortium name="EnsemblMetazoa"/>
        </authorList>
    </citation>
    <scope>IDENTIFICATION</scope>
    <source>
        <strain evidence="2">IAEA</strain>
    </source>
</reference>
<protein>
    <submittedName>
        <fullName evidence="2">Uncharacterized protein</fullName>
    </submittedName>
</protein>
<keyword evidence="1" id="KW-1133">Transmembrane helix</keyword>
<keyword evidence="3" id="KW-1185">Reference proteome</keyword>
<proteinExistence type="predicted"/>
<evidence type="ECO:0000256" key="1">
    <source>
        <dbReference type="SAM" id="Phobius"/>
    </source>
</evidence>
<keyword evidence="1" id="KW-0812">Transmembrane</keyword>
<sequence length="133" mass="15917">MHLEKAQKMNDLLFGFVYLIICSLPFLLYNYVLKWGRLRRIPVKSNVSFKILFLRPLTWYIKFVRAYASGCPYFIRKNWRNQCIPFENRRAVSRFDPEVYNYDQIVLLRLLSQSCLNRSTLLAKLVKLDKLCA</sequence>
<name>A0A1A9ZUC8_GLOPL</name>
<dbReference type="AlphaFoldDB" id="A0A1A9ZUC8"/>
<evidence type="ECO:0000313" key="2">
    <source>
        <dbReference type="EnsemblMetazoa" id="GPAI025335-PA"/>
    </source>
</evidence>
<dbReference type="Proteomes" id="UP000092445">
    <property type="component" value="Unassembled WGS sequence"/>
</dbReference>
<dbReference type="EnsemblMetazoa" id="GPAI025335-RA">
    <property type="protein sequence ID" value="GPAI025335-PA"/>
    <property type="gene ID" value="GPAI025335"/>
</dbReference>